<evidence type="ECO:0000313" key="1">
    <source>
        <dbReference type="EMBL" id="SDZ36712.1"/>
    </source>
</evidence>
<proteinExistence type="predicted"/>
<gene>
    <name evidence="1" type="ORF">SAMN05216215_106432</name>
</gene>
<dbReference type="Proteomes" id="UP000199529">
    <property type="component" value="Unassembled WGS sequence"/>
</dbReference>
<dbReference type="AlphaFoldDB" id="A0A1H3SFD5"/>
<sequence length="63" mass="7575">MSTPLRNKQSNRLAGIRRYFAVQNRLWARHLDALHPWEQEAELRWVRNPLTRRWELRGGVLPG</sequence>
<evidence type="ECO:0000313" key="2">
    <source>
        <dbReference type="Proteomes" id="UP000199529"/>
    </source>
</evidence>
<accession>A0A1H3SFD5</accession>
<organism evidence="1 2">
    <name type="scientific">Saccharopolyspora shandongensis</name>
    <dbReference type="NCBI Taxonomy" id="418495"/>
    <lineage>
        <taxon>Bacteria</taxon>
        <taxon>Bacillati</taxon>
        <taxon>Actinomycetota</taxon>
        <taxon>Actinomycetes</taxon>
        <taxon>Pseudonocardiales</taxon>
        <taxon>Pseudonocardiaceae</taxon>
        <taxon>Saccharopolyspora</taxon>
    </lineage>
</organism>
<reference evidence="2" key="1">
    <citation type="submission" date="2016-10" db="EMBL/GenBank/DDBJ databases">
        <authorList>
            <person name="Varghese N."/>
            <person name="Submissions S."/>
        </authorList>
    </citation>
    <scope>NUCLEOTIDE SEQUENCE [LARGE SCALE GENOMIC DNA]</scope>
    <source>
        <strain evidence="2">CGMCC 4.3530</strain>
    </source>
</reference>
<name>A0A1H3SFD5_9PSEU</name>
<protein>
    <submittedName>
        <fullName evidence="1">Uncharacterized protein</fullName>
    </submittedName>
</protein>
<dbReference type="RefSeq" id="WP_245761698.1">
    <property type="nucleotide sequence ID" value="NZ_FNOK01000064.1"/>
</dbReference>
<keyword evidence="2" id="KW-1185">Reference proteome</keyword>
<dbReference type="EMBL" id="FNOK01000064">
    <property type="protein sequence ID" value="SDZ36712.1"/>
    <property type="molecule type" value="Genomic_DNA"/>
</dbReference>